<dbReference type="Proteomes" id="UP000009234">
    <property type="component" value="Chromosome"/>
</dbReference>
<protein>
    <submittedName>
        <fullName evidence="2">Uncharacterized protein</fullName>
    </submittedName>
</protein>
<keyword evidence="1" id="KW-0812">Transmembrane</keyword>
<feature type="transmembrane region" description="Helical" evidence="1">
    <location>
        <begin position="29"/>
        <end position="45"/>
    </location>
</feature>
<reference evidence="2 3" key="2">
    <citation type="journal article" date="2012" name="Stand. Genomic Sci.">
        <title>Complete genome sequence of the sulfate-reducing firmicute Desulfotomaculum ruminis type strain (DL(T)).</title>
        <authorList>
            <person name="Spring S."/>
            <person name="Visser M."/>
            <person name="Lu M."/>
            <person name="Copeland A."/>
            <person name="Lapidus A."/>
            <person name="Lucas S."/>
            <person name="Cheng J.F."/>
            <person name="Han C."/>
            <person name="Tapia R."/>
            <person name="Goodwin L.A."/>
            <person name="Pitluck S."/>
            <person name="Ivanova N."/>
            <person name="Land M."/>
            <person name="Hauser L."/>
            <person name="Larimer F."/>
            <person name="Rohde M."/>
            <person name="Goker M."/>
            <person name="Detter J.C."/>
            <person name="Kyrpides N.C."/>
            <person name="Woyke T."/>
            <person name="Schaap P.J."/>
            <person name="Plugge C.M."/>
            <person name="Muyzer G."/>
            <person name="Kuever J."/>
            <person name="Pereira I.A."/>
            <person name="Parshina S.N."/>
            <person name="Bernier-Latmani R."/>
            <person name="Stams A.J."/>
            <person name="Klenk H.P."/>
        </authorList>
    </citation>
    <scope>NUCLEOTIDE SEQUENCE [LARGE SCALE GENOMIC DNA]</scope>
    <source>
        <strain evidence="3">ATCC 23193 / DSM 2154 / NCIB 8452 / DL</strain>
    </source>
</reference>
<dbReference type="AlphaFoldDB" id="F6DVB4"/>
<proteinExistence type="predicted"/>
<keyword evidence="1" id="KW-1133">Transmembrane helix</keyword>
<evidence type="ECO:0000313" key="2">
    <source>
        <dbReference type="EMBL" id="AEG60267.1"/>
    </source>
</evidence>
<name>F6DVB4_DESRL</name>
<keyword evidence="1" id="KW-0472">Membrane</keyword>
<sequence>MKKKEDQDQKNPFESRSISLFTTERMEDYAALSLVLIIIILLLVLQ</sequence>
<dbReference type="RefSeq" id="WP_013842029.1">
    <property type="nucleotide sequence ID" value="NC_015589.1"/>
</dbReference>
<evidence type="ECO:0000256" key="1">
    <source>
        <dbReference type="SAM" id="Phobius"/>
    </source>
</evidence>
<keyword evidence="3" id="KW-1185">Reference proteome</keyword>
<gene>
    <name evidence="2" type="ordered locus">Desru_2011</name>
</gene>
<reference evidence="3" key="1">
    <citation type="submission" date="2011-05" db="EMBL/GenBank/DDBJ databases">
        <title>Complete sequence of Desulfotomaculum ruminis DSM 2154.</title>
        <authorList>
            <person name="Lucas S."/>
            <person name="Copeland A."/>
            <person name="Lapidus A."/>
            <person name="Cheng J.-F."/>
            <person name="Goodwin L."/>
            <person name="Pitluck S."/>
            <person name="Lu M."/>
            <person name="Detter J.C."/>
            <person name="Han C."/>
            <person name="Tapia R."/>
            <person name="Land M."/>
            <person name="Hauser L."/>
            <person name="Kyrpides N."/>
            <person name="Ivanova N."/>
            <person name="Mikhailova N."/>
            <person name="Pagani I."/>
            <person name="Stams A.J.M."/>
            <person name="Plugge C.M."/>
            <person name="Muyzer G."/>
            <person name="Kuever J."/>
            <person name="Parshina S.N."/>
            <person name="Ivanova A.E."/>
            <person name="Nazina T.N."/>
            <person name="Brambilla E."/>
            <person name="Spring S."/>
            <person name="Klenk H.-P."/>
            <person name="Woyke T."/>
        </authorList>
    </citation>
    <scope>NUCLEOTIDE SEQUENCE [LARGE SCALE GENOMIC DNA]</scope>
    <source>
        <strain evidence="3">ATCC 23193 / DSM 2154 / NCIB 8452 / DL</strain>
    </source>
</reference>
<organism evidence="2 3">
    <name type="scientific">Desulforamulus ruminis (strain ATCC 23193 / DSM 2154 / NCIMB 8452 / DL)</name>
    <name type="common">Desulfotomaculum ruminis</name>
    <dbReference type="NCBI Taxonomy" id="696281"/>
    <lineage>
        <taxon>Bacteria</taxon>
        <taxon>Bacillati</taxon>
        <taxon>Bacillota</taxon>
        <taxon>Clostridia</taxon>
        <taxon>Eubacteriales</taxon>
        <taxon>Peptococcaceae</taxon>
        <taxon>Desulforamulus</taxon>
    </lineage>
</organism>
<dbReference type="EMBL" id="CP002780">
    <property type="protein sequence ID" value="AEG60267.1"/>
    <property type="molecule type" value="Genomic_DNA"/>
</dbReference>
<dbReference type="KEGG" id="dru:Desru_2011"/>
<dbReference type="HOGENOM" id="CLU_3182920_0_0_9"/>
<dbReference type="STRING" id="696281.Desru_2011"/>
<evidence type="ECO:0000313" key="3">
    <source>
        <dbReference type="Proteomes" id="UP000009234"/>
    </source>
</evidence>
<accession>F6DVB4</accession>